<accession>A0A0W8FJD3</accession>
<evidence type="ECO:0000313" key="1">
    <source>
        <dbReference type="EMBL" id="KUG20865.1"/>
    </source>
</evidence>
<dbReference type="EMBL" id="LNQE01001132">
    <property type="protein sequence ID" value="KUG20865.1"/>
    <property type="molecule type" value="Genomic_DNA"/>
</dbReference>
<reference evidence="1" key="1">
    <citation type="journal article" date="2015" name="Proc. Natl. Acad. Sci. U.S.A.">
        <title>Networks of energetic and metabolic interactions define dynamics in microbial communities.</title>
        <authorList>
            <person name="Embree M."/>
            <person name="Liu J.K."/>
            <person name="Al-Bassam M.M."/>
            <person name="Zengler K."/>
        </authorList>
    </citation>
    <scope>NUCLEOTIDE SEQUENCE</scope>
</reference>
<gene>
    <name evidence="1" type="ORF">ASZ90_009386</name>
</gene>
<dbReference type="AlphaFoldDB" id="A0A0W8FJD3"/>
<protein>
    <submittedName>
        <fullName evidence="1">Uncharacterized protein</fullName>
    </submittedName>
</protein>
<name>A0A0W8FJD3_9ZZZZ</name>
<sequence>MRGPWMDIRRIPPARMSRFKSVSAVAGLRKRTGTILH</sequence>
<organism evidence="1">
    <name type="scientific">hydrocarbon metagenome</name>
    <dbReference type="NCBI Taxonomy" id="938273"/>
    <lineage>
        <taxon>unclassified sequences</taxon>
        <taxon>metagenomes</taxon>
        <taxon>ecological metagenomes</taxon>
    </lineage>
</organism>
<proteinExistence type="predicted"/>
<comment type="caution">
    <text evidence="1">The sequence shown here is derived from an EMBL/GenBank/DDBJ whole genome shotgun (WGS) entry which is preliminary data.</text>
</comment>